<proteinExistence type="predicted"/>
<reference evidence="1" key="1">
    <citation type="submission" date="2018-04" db="EMBL/GenBank/DDBJ databases">
        <title>Transcriptome assembly of Sipha flava.</title>
        <authorList>
            <person name="Scully E.D."/>
            <person name="Geib S.M."/>
            <person name="Palmer N.A."/>
            <person name="Koch K."/>
            <person name="Bradshaw J."/>
            <person name="Heng-Moss T."/>
            <person name="Sarath G."/>
        </authorList>
    </citation>
    <scope>NUCLEOTIDE SEQUENCE</scope>
</reference>
<dbReference type="EMBL" id="GGMS01017087">
    <property type="protein sequence ID" value="MBY86290.1"/>
    <property type="molecule type" value="Transcribed_RNA"/>
</dbReference>
<name>A0A2S2R9D8_9HEMI</name>
<dbReference type="AlphaFoldDB" id="A0A2S2R9D8"/>
<evidence type="ECO:0000313" key="1">
    <source>
        <dbReference type="EMBL" id="MBY86290.1"/>
    </source>
</evidence>
<accession>A0A2S2R9D8</accession>
<gene>
    <name evidence="1" type="ORF">g.150858</name>
</gene>
<organism evidence="1">
    <name type="scientific">Sipha flava</name>
    <name type="common">yellow sugarcane aphid</name>
    <dbReference type="NCBI Taxonomy" id="143950"/>
    <lineage>
        <taxon>Eukaryota</taxon>
        <taxon>Metazoa</taxon>
        <taxon>Ecdysozoa</taxon>
        <taxon>Arthropoda</taxon>
        <taxon>Hexapoda</taxon>
        <taxon>Insecta</taxon>
        <taxon>Pterygota</taxon>
        <taxon>Neoptera</taxon>
        <taxon>Paraneoptera</taxon>
        <taxon>Hemiptera</taxon>
        <taxon>Sternorrhyncha</taxon>
        <taxon>Aphidomorpha</taxon>
        <taxon>Aphidoidea</taxon>
        <taxon>Aphididae</taxon>
        <taxon>Sipha</taxon>
    </lineage>
</organism>
<protein>
    <submittedName>
        <fullName evidence="1">Uncharacterized protein</fullName>
    </submittedName>
</protein>
<sequence length="129" mass="14609">MISRRTVVVKRWQGYLRNEEECGEQIRTEEAVTINLCHVGLRIIIIIVIIVPGAECVYSVLQCDDLYYTLSDIIPPLVPPPSDRTLYIMYKCICTRHISTQGISSVVGSSFYNIDESTCALYRVHVLGI</sequence>